<accession>A0ABX8RFQ6</accession>
<feature type="domain" description="Gfo/Idh/MocA-like oxidoreductase N-terminal" evidence="1">
    <location>
        <begin position="14"/>
        <end position="128"/>
    </location>
</feature>
<dbReference type="InterPro" id="IPR051450">
    <property type="entry name" value="Gfo/Idh/MocA_Oxidoreductases"/>
</dbReference>
<dbReference type="PANTHER" id="PTHR43377">
    <property type="entry name" value="BILIVERDIN REDUCTASE A"/>
    <property type="match status" value="1"/>
</dbReference>
<evidence type="ECO:0000313" key="4">
    <source>
        <dbReference type="Proteomes" id="UP000694257"/>
    </source>
</evidence>
<reference evidence="3 4" key="1">
    <citation type="submission" date="2021-07" db="EMBL/GenBank/DDBJ databases">
        <title>Whole Genome Sequence of Nocardia Iowensis.</title>
        <authorList>
            <person name="Lamm A."/>
            <person name="Collins-Fairclough A.M."/>
            <person name="Bunk B."/>
            <person name="Sproer C."/>
        </authorList>
    </citation>
    <scope>NUCLEOTIDE SEQUENCE [LARGE SCALE GENOMIC DNA]</scope>
    <source>
        <strain evidence="3 4">NRRL 5646</strain>
    </source>
</reference>
<dbReference type="InterPro" id="IPR048655">
    <property type="entry name" value="Irp3-like_C"/>
</dbReference>
<dbReference type="PANTHER" id="PTHR43377:SF1">
    <property type="entry name" value="BILIVERDIN REDUCTASE A"/>
    <property type="match status" value="1"/>
</dbReference>
<gene>
    <name evidence="3" type="ORF">KV110_22870</name>
</gene>
<feature type="domain" description="Thiazolinyl imine reductase-like C-terminal" evidence="2">
    <location>
        <begin position="153"/>
        <end position="257"/>
    </location>
</feature>
<dbReference type="Pfam" id="PF21390">
    <property type="entry name" value="Irp3-like_C"/>
    <property type="match status" value="1"/>
</dbReference>
<proteinExistence type="predicted"/>
<keyword evidence="4" id="KW-1185">Reference proteome</keyword>
<evidence type="ECO:0000259" key="2">
    <source>
        <dbReference type="Pfam" id="PF21390"/>
    </source>
</evidence>
<name>A0ABX8RFQ6_NOCIO</name>
<dbReference type="Proteomes" id="UP000694257">
    <property type="component" value="Chromosome"/>
</dbReference>
<protein>
    <submittedName>
        <fullName evidence="3">Gfo/Idh/MocA family oxidoreductase</fullName>
    </submittedName>
</protein>
<dbReference type="NCBIfam" id="TIGR01761">
    <property type="entry name" value="thiaz-red"/>
    <property type="match status" value="1"/>
</dbReference>
<dbReference type="Pfam" id="PF01408">
    <property type="entry name" value="GFO_IDH_MocA"/>
    <property type="match status" value="1"/>
</dbReference>
<organism evidence="3 4">
    <name type="scientific">Nocardia iowensis</name>
    <dbReference type="NCBI Taxonomy" id="204891"/>
    <lineage>
        <taxon>Bacteria</taxon>
        <taxon>Bacillati</taxon>
        <taxon>Actinomycetota</taxon>
        <taxon>Actinomycetes</taxon>
        <taxon>Mycobacteriales</taxon>
        <taxon>Nocardiaceae</taxon>
        <taxon>Nocardia</taxon>
    </lineage>
</organism>
<dbReference type="InterPro" id="IPR010091">
    <property type="entry name" value="Thiazolinyl_imide_reductase"/>
</dbReference>
<evidence type="ECO:0000259" key="1">
    <source>
        <dbReference type="Pfam" id="PF01408"/>
    </source>
</evidence>
<dbReference type="RefSeq" id="WP_218469326.1">
    <property type="nucleotide sequence ID" value="NZ_BAABJN010000008.1"/>
</dbReference>
<dbReference type="InterPro" id="IPR000683">
    <property type="entry name" value="Gfo/Idh/MocA-like_OxRdtase_N"/>
</dbReference>
<sequence>MTAVPAGATGGAPRTLVCGTGFGRTYLEAFRQPGFPLQLAGILARGSPESLDCASEFGVPLFKTVDELPASIDMACVVIRSGLLGGPGTTLALELMARGIPVLQEHPVHHDELAECLRTARRNGVGYQLTTFYPQLPVVRATIAMTRALLRRQRPVYLDAACGFQVAYALLDILARMVGGVRPCEFADPAPVPEAPAGAPFRSLHGVLAGVPVTLRVHNELDAGDPDRHAHLLHRICLGTEGGNLTMLSTDGPTMWSPRPWFPRHGAFDASEVDQPTPTIMVAPEPVDYRALYGKVWPAAAGRAMAHAWISAAAGSDLLREGQYHLALCRIWQDVAARLGPPAPVRFGPVHRLSADDLRDIADAAQHSDPAEALR</sequence>
<evidence type="ECO:0000313" key="3">
    <source>
        <dbReference type="EMBL" id="QXN88443.1"/>
    </source>
</evidence>
<dbReference type="EMBL" id="CP078145">
    <property type="protein sequence ID" value="QXN88443.1"/>
    <property type="molecule type" value="Genomic_DNA"/>
</dbReference>